<sequence>MVYAVDFDGTLCVNAFPEIGAPRHEIINFVKGRRRDGDKIILWTCRSGWALESAIRWCMRHGLEFDAVNDNLAENIASFNNNSRKVSADFYIDDRNLSLEV</sequence>
<accession>A0A1M5WVR4</accession>
<dbReference type="InterPro" id="IPR036412">
    <property type="entry name" value="HAD-like_sf"/>
</dbReference>
<dbReference type="Gene3D" id="3.40.50.1000">
    <property type="entry name" value="HAD superfamily/HAD-like"/>
    <property type="match status" value="1"/>
</dbReference>
<name>A0A1M5WVR4_9FIRM</name>
<dbReference type="AlphaFoldDB" id="A0A1M5WVR4"/>
<reference evidence="1 2" key="1">
    <citation type="submission" date="2016-11" db="EMBL/GenBank/DDBJ databases">
        <authorList>
            <person name="Jaros S."/>
            <person name="Januszkiewicz K."/>
            <person name="Wedrychowicz H."/>
        </authorList>
    </citation>
    <scope>NUCLEOTIDE SEQUENCE [LARGE SCALE GENOMIC DNA]</scope>
    <source>
        <strain evidence="1 2">DSM 10068</strain>
    </source>
</reference>
<evidence type="ECO:0008006" key="3">
    <source>
        <dbReference type="Google" id="ProtNLM"/>
    </source>
</evidence>
<evidence type="ECO:0000313" key="2">
    <source>
        <dbReference type="Proteomes" id="UP000183995"/>
    </source>
</evidence>
<dbReference type="PIRSF" id="PIRSF020079">
    <property type="entry name" value="UCP020079"/>
    <property type="match status" value="1"/>
</dbReference>
<dbReference type="Proteomes" id="UP000183995">
    <property type="component" value="Unassembled WGS sequence"/>
</dbReference>
<dbReference type="RefSeq" id="WP_073077150.1">
    <property type="nucleotide sequence ID" value="NZ_FQXV01000004.1"/>
</dbReference>
<dbReference type="InterPro" id="IPR023214">
    <property type="entry name" value="HAD_sf"/>
</dbReference>
<organism evidence="1 2">
    <name type="scientific">Sporobacter termitidis DSM 10068</name>
    <dbReference type="NCBI Taxonomy" id="1123282"/>
    <lineage>
        <taxon>Bacteria</taxon>
        <taxon>Bacillati</taxon>
        <taxon>Bacillota</taxon>
        <taxon>Clostridia</taxon>
        <taxon>Eubacteriales</taxon>
        <taxon>Oscillospiraceae</taxon>
        <taxon>Sporobacter</taxon>
    </lineage>
</organism>
<proteinExistence type="predicted"/>
<dbReference type="EMBL" id="FQXV01000004">
    <property type="protein sequence ID" value="SHH91550.1"/>
    <property type="molecule type" value="Genomic_DNA"/>
</dbReference>
<dbReference type="SUPFAM" id="SSF56784">
    <property type="entry name" value="HAD-like"/>
    <property type="match status" value="1"/>
</dbReference>
<keyword evidence="2" id="KW-1185">Reference proteome</keyword>
<gene>
    <name evidence="1" type="ORF">SAMN02745823_01411</name>
</gene>
<evidence type="ECO:0000313" key="1">
    <source>
        <dbReference type="EMBL" id="SHH91550.1"/>
    </source>
</evidence>
<dbReference type="STRING" id="1123282.SAMN02745823_01411"/>
<dbReference type="InterPro" id="IPR016769">
    <property type="entry name" value="Phage_SP01_Orf1"/>
</dbReference>
<protein>
    <recommendedName>
        <fullName evidence="3">Haloacid dehalogenase-like hydrolase</fullName>
    </recommendedName>
</protein>
<dbReference type="OrthoDB" id="5431039at2"/>